<comment type="caution">
    <text evidence="6">The sequence shown here is derived from an EMBL/GenBank/DDBJ whole genome shotgun (WGS) entry which is preliminary data.</text>
</comment>
<feature type="domain" description="DNA methylase N-4/N-6" evidence="5">
    <location>
        <begin position="87"/>
        <end position="392"/>
    </location>
</feature>
<reference evidence="6 7" key="1">
    <citation type="journal article" date="2016" name="Nat. Commun.">
        <title>Thousands of microbial genomes shed light on interconnected biogeochemical processes in an aquifer system.</title>
        <authorList>
            <person name="Anantharaman K."/>
            <person name="Brown C.T."/>
            <person name="Hug L.A."/>
            <person name="Sharon I."/>
            <person name="Castelle C.J."/>
            <person name="Probst A.J."/>
            <person name="Thomas B.C."/>
            <person name="Singh A."/>
            <person name="Wilkins M.J."/>
            <person name="Karaoz U."/>
            <person name="Brodie E.L."/>
            <person name="Williams K.H."/>
            <person name="Hubbard S.S."/>
            <person name="Banfield J.F."/>
        </authorList>
    </citation>
    <scope>NUCLEOTIDE SEQUENCE [LARGE SCALE GENOMIC DNA]</scope>
</reference>
<evidence type="ECO:0000256" key="4">
    <source>
        <dbReference type="ARBA" id="ARBA00022691"/>
    </source>
</evidence>
<dbReference type="Proteomes" id="UP000178650">
    <property type="component" value="Unassembled WGS sequence"/>
</dbReference>
<evidence type="ECO:0000256" key="1">
    <source>
        <dbReference type="ARBA" id="ARBA00006594"/>
    </source>
</evidence>
<dbReference type="PIRSF" id="PIRSF015855">
    <property type="entry name" value="TypeIII_Mtase_mKpnI"/>
    <property type="match status" value="1"/>
</dbReference>
<evidence type="ECO:0000259" key="5">
    <source>
        <dbReference type="Pfam" id="PF01555"/>
    </source>
</evidence>
<comment type="similarity">
    <text evidence="1">Belongs to the N(4)/N(6)-methyltransferase family.</text>
</comment>
<sequence length="555" mass="64317">MPNEKELLEEVKFLKEEIKKIKPKKYGLLWETKDEDVVLQCKEELPVLIEDDKKEIKTDKSKPVNILIEGDNYHALSVLNYTHQGKIDVVYIDPPYNTGAKDWKYNNHFVDNLDTYRHSKWISMMNSRIRLAKKLLQNTGIFICAVDHYELFNLGLLCDEIFGEENRLGVITVVHKPEGRQFANFFSPSNEFMLVYAKNKNLAKFQDVVLSEGKLEEFNEEDEKGKFKLQNFIRLTDGKYSLRKNKPAGFYPIYVSSDLMKFSLEKKANYEEALPITNKGIERVWKTFGDTFMEKVEDGVIVAKRENGKLVLYEKLRPSQVLTTHWIDKKYHGYHYGTKLLEEILGEKVFDFPKSLYLLIDILKITTNEKAIILDFFAGSGTTGHAVLELNKADGGNRQVILCTNNENKIAENVCYPRMKKVIDGYSSNKGLGGNLKYYKTDFVDAEPTDINKKKLVDKSTEMLCLKDDCFNEIKRTKTYSIFTNNWGKNLGIIYDDAGIAPFKKEVEKINKKFIVYVFSLDESAREEEFEDIKKLVELKPIPAVILNVYKRIFK</sequence>
<evidence type="ECO:0000256" key="3">
    <source>
        <dbReference type="ARBA" id="ARBA00022679"/>
    </source>
</evidence>
<dbReference type="Gene3D" id="3.40.50.150">
    <property type="entry name" value="Vaccinia Virus protein VP39"/>
    <property type="match status" value="1"/>
</dbReference>
<dbReference type="EMBL" id="MHPJ01000015">
    <property type="protein sequence ID" value="OGZ78708.1"/>
    <property type="molecule type" value="Genomic_DNA"/>
</dbReference>
<dbReference type="InterPro" id="IPR002052">
    <property type="entry name" value="DNA_methylase_N6_adenine_CS"/>
</dbReference>
<evidence type="ECO:0000313" key="7">
    <source>
        <dbReference type="Proteomes" id="UP000178650"/>
    </source>
</evidence>
<keyword evidence="3" id="KW-0808">Transferase</keyword>
<dbReference type="PRINTS" id="PR00506">
    <property type="entry name" value="D21N6MTFRASE"/>
</dbReference>
<dbReference type="GO" id="GO:0008170">
    <property type="term" value="F:N-methyltransferase activity"/>
    <property type="evidence" value="ECO:0007669"/>
    <property type="project" value="InterPro"/>
</dbReference>
<organism evidence="6 7">
    <name type="scientific">Candidatus Staskawiczbacteria bacterium RIFOXYB1_FULL_37_44</name>
    <dbReference type="NCBI Taxonomy" id="1802223"/>
    <lineage>
        <taxon>Bacteria</taxon>
        <taxon>Candidatus Staskawicziibacteriota</taxon>
    </lineage>
</organism>
<proteinExistence type="inferred from homology"/>
<name>A0A1G2IX06_9BACT</name>
<dbReference type="AlphaFoldDB" id="A0A1G2IX06"/>
<accession>A0A1G2IX06</accession>
<protein>
    <recommendedName>
        <fullName evidence="5">DNA methylase N-4/N-6 domain-containing protein</fullName>
    </recommendedName>
</protein>
<evidence type="ECO:0000256" key="2">
    <source>
        <dbReference type="ARBA" id="ARBA00022603"/>
    </source>
</evidence>
<keyword evidence="4" id="KW-0949">S-adenosyl-L-methionine</keyword>
<dbReference type="GO" id="GO:0032259">
    <property type="term" value="P:methylation"/>
    <property type="evidence" value="ECO:0007669"/>
    <property type="project" value="UniProtKB-KW"/>
</dbReference>
<dbReference type="STRING" id="1802223.A2358_02815"/>
<gene>
    <name evidence="6" type="ORF">A2358_02815</name>
</gene>
<dbReference type="InterPro" id="IPR002941">
    <property type="entry name" value="DNA_methylase_N4/N6"/>
</dbReference>
<dbReference type="Pfam" id="PF01555">
    <property type="entry name" value="N6_N4_Mtase"/>
    <property type="match status" value="1"/>
</dbReference>
<keyword evidence="2" id="KW-0489">Methyltransferase</keyword>
<dbReference type="InterPro" id="IPR029063">
    <property type="entry name" value="SAM-dependent_MTases_sf"/>
</dbReference>
<evidence type="ECO:0000313" key="6">
    <source>
        <dbReference type="EMBL" id="OGZ78708.1"/>
    </source>
</evidence>
<dbReference type="GO" id="GO:0003677">
    <property type="term" value="F:DNA binding"/>
    <property type="evidence" value="ECO:0007669"/>
    <property type="project" value="InterPro"/>
</dbReference>
<dbReference type="InterPro" id="IPR002295">
    <property type="entry name" value="N4/N6-MTase_EcoPI_Mod-like"/>
</dbReference>
<dbReference type="SUPFAM" id="SSF53335">
    <property type="entry name" value="S-adenosyl-L-methionine-dependent methyltransferases"/>
    <property type="match status" value="1"/>
</dbReference>
<dbReference type="PROSITE" id="PS00092">
    <property type="entry name" value="N6_MTASE"/>
    <property type="match status" value="1"/>
</dbReference>